<dbReference type="InterPro" id="IPR043519">
    <property type="entry name" value="NT_sf"/>
</dbReference>
<dbReference type="CDD" id="cd05403">
    <property type="entry name" value="NT_KNTase_like"/>
    <property type="match status" value="1"/>
</dbReference>
<dbReference type="PANTHER" id="PTHR43449">
    <property type="entry name" value="NUCLEOTIDYLTRANSFERASE"/>
    <property type="match status" value="1"/>
</dbReference>
<dbReference type="Pfam" id="PF18765">
    <property type="entry name" value="Polbeta"/>
    <property type="match status" value="1"/>
</dbReference>
<feature type="domain" description="Polymerase beta nucleotidyltransferase" evidence="1">
    <location>
        <begin position="12"/>
        <end position="95"/>
    </location>
</feature>
<dbReference type="SUPFAM" id="SSF81301">
    <property type="entry name" value="Nucleotidyltransferase"/>
    <property type="match status" value="1"/>
</dbReference>
<evidence type="ECO:0000259" key="1">
    <source>
        <dbReference type="Pfam" id="PF18765"/>
    </source>
</evidence>
<dbReference type="PANTHER" id="PTHR43449:SF1">
    <property type="entry name" value="POLYMERASE BETA NUCLEOTIDYLTRANSFERASE DOMAIN-CONTAINING PROTEIN"/>
    <property type="match status" value="1"/>
</dbReference>
<dbReference type="Gene3D" id="3.30.460.10">
    <property type="entry name" value="Beta Polymerase, domain 2"/>
    <property type="match status" value="1"/>
</dbReference>
<dbReference type="KEGG" id="sulj:SJPD1_2334"/>
<dbReference type="InterPro" id="IPR041633">
    <property type="entry name" value="Polbeta"/>
</dbReference>
<name>A0A290HXQ0_9BACT</name>
<gene>
    <name evidence="2" type="ORF">SJPD1_2334</name>
</gene>
<dbReference type="Proteomes" id="UP000217349">
    <property type="component" value="Chromosome"/>
</dbReference>
<dbReference type="OrthoDB" id="9803106at2"/>
<reference evidence="3" key="1">
    <citation type="submission" date="2017-09" db="EMBL/GenBank/DDBJ databases">
        <title>The complete genome of Sulfurospirillum sp. JPD-1.</title>
        <authorList>
            <person name="Goris T."/>
        </authorList>
    </citation>
    <scope>NUCLEOTIDE SEQUENCE [LARGE SCALE GENOMIC DNA]</scope>
    <source>
        <strain evidence="3">JPD-1</strain>
    </source>
</reference>
<proteinExistence type="predicted"/>
<dbReference type="AlphaFoldDB" id="A0A290HXQ0"/>
<dbReference type="EMBL" id="CP023275">
    <property type="protein sequence ID" value="ATB70430.1"/>
    <property type="molecule type" value="Genomic_DNA"/>
</dbReference>
<organism evidence="2 3">
    <name type="scientific">Sulfurospirillum diekertiae</name>
    <dbReference type="NCBI Taxonomy" id="1854492"/>
    <lineage>
        <taxon>Bacteria</taxon>
        <taxon>Pseudomonadati</taxon>
        <taxon>Campylobacterota</taxon>
        <taxon>Epsilonproteobacteria</taxon>
        <taxon>Campylobacterales</taxon>
        <taxon>Sulfurospirillaceae</taxon>
        <taxon>Sulfurospirillum</taxon>
    </lineage>
</organism>
<sequence length="97" mass="10926">MLGLSETELSTLREVFAKFDAIEEVILFGSRARGTHKKASDVDLAIKGKNIDLNTLSKLKYKLDEETNLPYFFDVVIYDKISDDALRKSIDEGGIKI</sequence>
<protein>
    <recommendedName>
        <fullName evidence="1">Polymerase beta nucleotidyltransferase domain-containing protein</fullName>
    </recommendedName>
</protein>
<evidence type="ECO:0000313" key="2">
    <source>
        <dbReference type="EMBL" id="ATB70430.1"/>
    </source>
</evidence>
<accession>A0A290HXQ0</accession>
<evidence type="ECO:0000313" key="3">
    <source>
        <dbReference type="Proteomes" id="UP000217349"/>
    </source>
</evidence>